<dbReference type="AlphaFoldDB" id="A0AA38LG49"/>
<protein>
    <submittedName>
        <fullName evidence="2">Uncharacterized protein</fullName>
    </submittedName>
</protein>
<feature type="non-terminal residue" evidence="2">
    <location>
        <position position="74"/>
    </location>
</feature>
<dbReference type="EMBL" id="JAHRHJ020000003">
    <property type="protein sequence ID" value="KAH9323598.1"/>
    <property type="molecule type" value="Genomic_DNA"/>
</dbReference>
<name>A0AA38LG49_TAXCH</name>
<feature type="region of interest" description="Disordered" evidence="1">
    <location>
        <begin position="35"/>
        <end position="74"/>
    </location>
</feature>
<evidence type="ECO:0000256" key="1">
    <source>
        <dbReference type="SAM" id="MobiDB-lite"/>
    </source>
</evidence>
<evidence type="ECO:0000313" key="2">
    <source>
        <dbReference type="EMBL" id="KAH9323598.1"/>
    </source>
</evidence>
<keyword evidence="3" id="KW-1185">Reference proteome</keyword>
<comment type="caution">
    <text evidence="2">The sequence shown here is derived from an EMBL/GenBank/DDBJ whole genome shotgun (WGS) entry which is preliminary data.</text>
</comment>
<organism evidence="2 3">
    <name type="scientific">Taxus chinensis</name>
    <name type="common">Chinese yew</name>
    <name type="synonym">Taxus wallichiana var. chinensis</name>
    <dbReference type="NCBI Taxonomy" id="29808"/>
    <lineage>
        <taxon>Eukaryota</taxon>
        <taxon>Viridiplantae</taxon>
        <taxon>Streptophyta</taxon>
        <taxon>Embryophyta</taxon>
        <taxon>Tracheophyta</taxon>
        <taxon>Spermatophyta</taxon>
        <taxon>Pinopsida</taxon>
        <taxon>Pinidae</taxon>
        <taxon>Conifers II</taxon>
        <taxon>Cupressales</taxon>
        <taxon>Taxaceae</taxon>
        <taxon>Taxus</taxon>
    </lineage>
</organism>
<accession>A0AA38LG49</accession>
<reference evidence="2 3" key="1">
    <citation type="journal article" date="2021" name="Nat. Plants">
        <title>The Taxus genome provides insights into paclitaxel biosynthesis.</title>
        <authorList>
            <person name="Xiong X."/>
            <person name="Gou J."/>
            <person name="Liao Q."/>
            <person name="Li Y."/>
            <person name="Zhou Q."/>
            <person name="Bi G."/>
            <person name="Li C."/>
            <person name="Du R."/>
            <person name="Wang X."/>
            <person name="Sun T."/>
            <person name="Guo L."/>
            <person name="Liang H."/>
            <person name="Lu P."/>
            <person name="Wu Y."/>
            <person name="Zhang Z."/>
            <person name="Ro D.K."/>
            <person name="Shang Y."/>
            <person name="Huang S."/>
            <person name="Yan J."/>
        </authorList>
    </citation>
    <scope>NUCLEOTIDE SEQUENCE [LARGE SCALE GENOMIC DNA]</scope>
    <source>
        <strain evidence="2">Ta-2019</strain>
    </source>
</reference>
<dbReference type="Proteomes" id="UP000824469">
    <property type="component" value="Unassembled WGS sequence"/>
</dbReference>
<proteinExistence type="predicted"/>
<gene>
    <name evidence="2" type="ORF">KI387_018237</name>
</gene>
<evidence type="ECO:0000313" key="3">
    <source>
        <dbReference type="Proteomes" id="UP000824469"/>
    </source>
</evidence>
<feature type="compositionally biased region" description="Gly residues" evidence="1">
    <location>
        <begin position="54"/>
        <end position="74"/>
    </location>
</feature>
<sequence>TGNWLASASVGKRAESRSAGFMVADGECSPRGKDISFGSMIGGGHDLRSSISGGTHGHSSMGGGGTGCSSMGGE</sequence>
<feature type="non-terminal residue" evidence="2">
    <location>
        <position position="1"/>
    </location>
</feature>